<gene>
    <name evidence="1" type="ORF">J2T15_003623</name>
</gene>
<comment type="caution">
    <text evidence="1">The sequence shown here is derived from an EMBL/GenBank/DDBJ whole genome shotgun (WGS) entry which is preliminary data.</text>
</comment>
<dbReference type="RefSeq" id="WP_307205489.1">
    <property type="nucleotide sequence ID" value="NZ_JAUSST010000001.1"/>
</dbReference>
<accession>A0ABT9U3N8</accession>
<proteinExistence type="predicted"/>
<protein>
    <recommendedName>
        <fullName evidence="3">Flagellar protein</fullName>
    </recommendedName>
</protein>
<dbReference type="EMBL" id="JAUSSU010000007">
    <property type="protein sequence ID" value="MDQ0114168.1"/>
    <property type="molecule type" value="Genomic_DNA"/>
</dbReference>
<organism evidence="1 2">
    <name type="scientific">Paenibacillus harenae</name>
    <dbReference type="NCBI Taxonomy" id="306543"/>
    <lineage>
        <taxon>Bacteria</taxon>
        <taxon>Bacillati</taxon>
        <taxon>Bacillota</taxon>
        <taxon>Bacilli</taxon>
        <taxon>Bacillales</taxon>
        <taxon>Paenibacillaceae</taxon>
        <taxon>Paenibacillus</taxon>
    </lineage>
</organism>
<sequence length="83" mass="9481">MANYQICDFCGELSERTSKNMCPSCEKMYRKLRSIVEANPDTMVLDLSNQTGISVSRIVSFANKGFFIMTEGTIEIRKQHLRP</sequence>
<evidence type="ECO:0000313" key="1">
    <source>
        <dbReference type="EMBL" id="MDQ0114168.1"/>
    </source>
</evidence>
<name>A0ABT9U3N8_PAEHA</name>
<keyword evidence="2" id="KW-1185">Reference proteome</keyword>
<reference evidence="1 2" key="1">
    <citation type="submission" date="2023-07" db="EMBL/GenBank/DDBJ databases">
        <title>Sorghum-associated microbial communities from plants grown in Nebraska, USA.</title>
        <authorList>
            <person name="Schachtman D."/>
        </authorList>
    </citation>
    <scope>NUCLEOTIDE SEQUENCE [LARGE SCALE GENOMIC DNA]</scope>
    <source>
        <strain evidence="1 2">CC482</strain>
    </source>
</reference>
<evidence type="ECO:0008006" key="3">
    <source>
        <dbReference type="Google" id="ProtNLM"/>
    </source>
</evidence>
<evidence type="ECO:0000313" key="2">
    <source>
        <dbReference type="Proteomes" id="UP001229346"/>
    </source>
</evidence>
<dbReference type="Proteomes" id="UP001229346">
    <property type="component" value="Unassembled WGS sequence"/>
</dbReference>